<comment type="subcellular location">
    <subcellularLocation>
        <location evidence="1">Nucleus</location>
    </subcellularLocation>
</comment>
<evidence type="ECO:0000259" key="12">
    <source>
        <dbReference type="PROSITE" id="PS50157"/>
    </source>
</evidence>
<dbReference type="SUPFAM" id="SSF57667">
    <property type="entry name" value="beta-beta-alpha zinc fingers"/>
    <property type="match status" value="1"/>
</dbReference>
<evidence type="ECO:0000256" key="8">
    <source>
        <dbReference type="ARBA" id="ARBA00023125"/>
    </source>
</evidence>
<dbReference type="GeneID" id="103521430"/>
<proteinExistence type="inferred from homology"/>
<organism evidence="13 14">
    <name type="scientific">Diaphorina citri</name>
    <name type="common">Asian citrus psyllid</name>
    <dbReference type="NCBI Taxonomy" id="121845"/>
    <lineage>
        <taxon>Eukaryota</taxon>
        <taxon>Metazoa</taxon>
        <taxon>Ecdysozoa</taxon>
        <taxon>Arthropoda</taxon>
        <taxon>Hexapoda</taxon>
        <taxon>Insecta</taxon>
        <taxon>Pterygota</taxon>
        <taxon>Neoptera</taxon>
        <taxon>Paraneoptera</taxon>
        <taxon>Hemiptera</taxon>
        <taxon>Sternorrhyncha</taxon>
        <taxon>Psylloidea</taxon>
        <taxon>Psyllidae</taxon>
        <taxon>Diaphorininae</taxon>
        <taxon>Diaphorina</taxon>
    </lineage>
</organism>
<keyword evidence="8" id="KW-0238">DNA-binding</keyword>
<feature type="domain" description="C2H2-type" evidence="12">
    <location>
        <begin position="129"/>
        <end position="153"/>
    </location>
</feature>
<dbReference type="GO" id="GO:0008270">
    <property type="term" value="F:zinc ion binding"/>
    <property type="evidence" value="ECO:0007669"/>
    <property type="project" value="UniProtKB-KW"/>
</dbReference>
<dbReference type="PANTHER" id="PTHR24406">
    <property type="entry name" value="TRANSCRIPTIONAL REPRESSOR CTCFL-RELATED"/>
    <property type="match status" value="1"/>
</dbReference>
<keyword evidence="4" id="KW-0677">Repeat</keyword>
<evidence type="ECO:0000256" key="1">
    <source>
        <dbReference type="ARBA" id="ARBA00004123"/>
    </source>
</evidence>
<protein>
    <submittedName>
        <fullName evidence="14">Zinc finger protein 37-like</fullName>
    </submittedName>
</protein>
<keyword evidence="10" id="KW-0539">Nucleus</keyword>
<feature type="domain" description="C2H2-type" evidence="12">
    <location>
        <begin position="101"/>
        <end position="128"/>
    </location>
</feature>
<dbReference type="GO" id="GO:0005634">
    <property type="term" value="C:nucleus"/>
    <property type="evidence" value="ECO:0007669"/>
    <property type="project" value="UniProtKB-SubCell"/>
</dbReference>
<keyword evidence="5 11" id="KW-0863">Zinc-finger</keyword>
<dbReference type="FunFam" id="3.30.160.60:FF:000446">
    <property type="entry name" value="Zinc finger protein"/>
    <property type="match status" value="1"/>
</dbReference>
<dbReference type="PROSITE" id="PS50157">
    <property type="entry name" value="ZINC_FINGER_C2H2_2"/>
    <property type="match status" value="2"/>
</dbReference>
<dbReference type="KEGG" id="dci:103521430"/>
<name>A0A1S3DMW9_DIACI</name>
<dbReference type="Proteomes" id="UP000079169">
    <property type="component" value="Unplaced"/>
</dbReference>
<dbReference type="GO" id="GO:0003677">
    <property type="term" value="F:DNA binding"/>
    <property type="evidence" value="ECO:0007669"/>
    <property type="project" value="UniProtKB-KW"/>
</dbReference>
<evidence type="ECO:0000313" key="13">
    <source>
        <dbReference type="Proteomes" id="UP000079169"/>
    </source>
</evidence>
<evidence type="ECO:0000256" key="2">
    <source>
        <dbReference type="ARBA" id="ARBA00006991"/>
    </source>
</evidence>
<evidence type="ECO:0000256" key="7">
    <source>
        <dbReference type="ARBA" id="ARBA00023015"/>
    </source>
</evidence>
<accession>A0A1S3DMW9</accession>
<evidence type="ECO:0000256" key="3">
    <source>
        <dbReference type="ARBA" id="ARBA00022723"/>
    </source>
</evidence>
<dbReference type="AlphaFoldDB" id="A0A1S3DMW9"/>
<keyword evidence="7" id="KW-0805">Transcription regulation</keyword>
<dbReference type="RefSeq" id="XP_008484764.1">
    <property type="nucleotide sequence ID" value="XM_008486542.1"/>
</dbReference>
<evidence type="ECO:0000256" key="5">
    <source>
        <dbReference type="ARBA" id="ARBA00022771"/>
    </source>
</evidence>
<sequence length="159" mass="18345">MNDSVLPTLFHAQKNHVKQEAKVTSESISIVKQEDETCSHCGARLPMEDINFVFDHCKNCERRPPSVDNRVSCYRCEYAASNKYFLIDHIIQRHIGAEKQFRCKSCPETFVNKSQLKTHSRVHAFAKPYKCSHCGYRASTNSAVTTHMLSKHSDCWMFE</sequence>
<dbReference type="STRING" id="121845.A0A1S3DMW9"/>
<evidence type="ECO:0000313" key="14">
    <source>
        <dbReference type="RefSeq" id="XP_008484764.1"/>
    </source>
</evidence>
<dbReference type="PaxDb" id="121845-A0A1S3DMW9"/>
<dbReference type="InterPro" id="IPR013087">
    <property type="entry name" value="Znf_C2H2_type"/>
</dbReference>
<keyword evidence="6" id="KW-0862">Zinc</keyword>
<comment type="similarity">
    <text evidence="2">Belongs to the krueppel C2H2-type zinc-finger protein family.</text>
</comment>
<dbReference type="SMART" id="SM00355">
    <property type="entry name" value="ZnF_C2H2"/>
    <property type="match status" value="3"/>
</dbReference>
<evidence type="ECO:0000256" key="11">
    <source>
        <dbReference type="PROSITE-ProRule" id="PRU00042"/>
    </source>
</evidence>
<dbReference type="InterPro" id="IPR036236">
    <property type="entry name" value="Znf_C2H2_sf"/>
</dbReference>
<dbReference type="Pfam" id="PF00096">
    <property type="entry name" value="zf-C2H2"/>
    <property type="match status" value="2"/>
</dbReference>
<gene>
    <name evidence="14" type="primary">LOC103521430</name>
</gene>
<keyword evidence="13" id="KW-1185">Reference proteome</keyword>
<evidence type="ECO:0000256" key="9">
    <source>
        <dbReference type="ARBA" id="ARBA00023163"/>
    </source>
</evidence>
<reference evidence="14" key="1">
    <citation type="submission" date="2025-08" db="UniProtKB">
        <authorList>
            <consortium name="RefSeq"/>
        </authorList>
    </citation>
    <scope>IDENTIFICATION</scope>
</reference>
<dbReference type="PROSITE" id="PS00028">
    <property type="entry name" value="ZINC_FINGER_C2H2_1"/>
    <property type="match status" value="1"/>
</dbReference>
<evidence type="ECO:0000256" key="6">
    <source>
        <dbReference type="ARBA" id="ARBA00022833"/>
    </source>
</evidence>
<evidence type="ECO:0000256" key="10">
    <source>
        <dbReference type="ARBA" id="ARBA00023242"/>
    </source>
</evidence>
<dbReference type="FunFam" id="3.30.160.60:FF:000075">
    <property type="entry name" value="Putative zinc finger protein 536"/>
    <property type="match status" value="1"/>
</dbReference>
<evidence type="ECO:0000256" key="4">
    <source>
        <dbReference type="ARBA" id="ARBA00022737"/>
    </source>
</evidence>
<keyword evidence="9" id="KW-0804">Transcription</keyword>
<keyword evidence="3" id="KW-0479">Metal-binding</keyword>
<dbReference type="Gene3D" id="3.30.160.60">
    <property type="entry name" value="Classic Zinc Finger"/>
    <property type="match status" value="2"/>
</dbReference>
<dbReference type="InterPro" id="IPR050888">
    <property type="entry name" value="ZnF_C2H2-type_TF"/>
</dbReference>